<feature type="region of interest" description="Disordered" evidence="1">
    <location>
        <begin position="142"/>
        <end position="173"/>
    </location>
</feature>
<evidence type="ECO:0000313" key="2">
    <source>
        <dbReference type="EMBL" id="RSH88774.1"/>
    </source>
</evidence>
<dbReference type="AlphaFoldDB" id="A0A427YCU2"/>
<comment type="caution">
    <text evidence="2">The sequence shown here is derived from an EMBL/GenBank/DDBJ whole genome shotgun (WGS) entry which is preliminary data.</text>
</comment>
<sequence length="428" mass="45953">MAAAAAQRKHRASTWVVRGQKSSSNLDFLYLVPSELPVSFDPHDRQYRLVNSECAASLSARAHTIFSPTPAAVEAFLAKNPAPTKSSSLYLLSTSIPPSDLSPILVSLQKHLSSSVGSFCTSSPGGPSSLSIVTFPEARTWRSDLSGRPPPEVGRWHRPREETAEDRKGRLEGEGLLAQETHGWDKMWEPDSGSERIPDLDGVEGGTVLVLSDGAPRPVLKALDSMLPKSQKLGLVTAGTPFLTGRPHTLIHNRQIFSSGSVGLVIPSTGRAEVDFAVEPFSPNAKYSVETARGNMLVTLAVGKNPTTVLLAAIRQRRLQGLGVNQKGGKGPGKDEEFYLALLRRNGEEIKELVKILAGDPSRGALSLETENSLVPGQRVRFMRRSKSAAPARPTDGLLTFAALPRSDEVTEAASGDPSVVDGFGREE</sequence>
<gene>
    <name evidence="2" type="ORF">EHS25_003002</name>
</gene>
<dbReference type="Proteomes" id="UP000279259">
    <property type="component" value="Unassembled WGS sequence"/>
</dbReference>
<proteinExistence type="predicted"/>
<name>A0A427YCU2_9TREE</name>
<accession>A0A427YCU2</accession>
<feature type="region of interest" description="Disordered" evidence="1">
    <location>
        <begin position="407"/>
        <end position="428"/>
    </location>
</feature>
<feature type="compositionally biased region" description="Basic and acidic residues" evidence="1">
    <location>
        <begin position="159"/>
        <end position="173"/>
    </location>
</feature>
<dbReference type="OrthoDB" id="10251508at2759"/>
<evidence type="ECO:0000313" key="3">
    <source>
        <dbReference type="Proteomes" id="UP000279259"/>
    </source>
</evidence>
<protein>
    <recommendedName>
        <fullName evidence="4">FIST domain-containing protein</fullName>
    </recommendedName>
</protein>
<reference evidence="2 3" key="1">
    <citation type="submission" date="2018-11" db="EMBL/GenBank/DDBJ databases">
        <title>Genome sequence of Saitozyma podzolica DSM 27192.</title>
        <authorList>
            <person name="Aliyu H."/>
            <person name="Gorte O."/>
            <person name="Ochsenreither K."/>
        </authorList>
    </citation>
    <scope>NUCLEOTIDE SEQUENCE [LARGE SCALE GENOMIC DNA]</scope>
    <source>
        <strain evidence="2 3">DSM 27192</strain>
    </source>
</reference>
<evidence type="ECO:0008006" key="4">
    <source>
        <dbReference type="Google" id="ProtNLM"/>
    </source>
</evidence>
<dbReference type="EMBL" id="RSCD01000016">
    <property type="protein sequence ID" value="RSH88774.1"/>
    <property type="molecule type" value="Genomic_DNA"/>
</dbReference>
<evidence type="ECO:0000256" key="1">
    <source>
        <dbReference type="SAM" id="MobiDB-lite"/>
    </source>
</evidence>
<keyword evidence="3" id="KW-1185">Reference proteome</keyword>
<organism evidence="2 3">
    <name type="scientific">Saitozyma podzolica</name>
    <dbReference type="NCBI Taxonomy" id="1890683"/>
    <lineage>
        <taxon>Eukaryota</taxon>
        <taxon>Fungi</taxon>
        <taxon>Dikarya</taxon>
        <taxon>Basidiomycota</taxon>
        <taxon>Agaricomycotina</taxon>
        <taxon>Tremellomycetes</taxon>
        <taxon>Tremellales</taxon>
        <taxon>Trimorphomycetaceae</taxon>
        <taxon>Saitozyma</taxon>
    </lineage>
</organism>